<accession>A0A0A1YE48</accession>
<dbReference type="RefSeq" id="WP_025167435.1">
    <property type="nucleotide sequence ID" value="NZ_AWSQ01000009.1"/>
</dbReference>
<proteinExistence type="predicted"/>
<organism evidence="1 2">
    <name type="scientific">Pseudomonas taeanensis MS-3</name>
    <dbReference type="NCBI Taxonomy" id="1395571"/>
    <lineage>
        <taxon>Bacteria</taxon>
        <taxon>Pseudomonadati</taxon>
        <taxon>Pseudomonadota</taxon>
        <taxon>Gammaproteobacteria</taxon>
        <taxon>Pseudomonadales</taxon>
        <taxon>Pseudomonadaceae</taxon>
        <taxon>Pseudomonas</taxon>
    </lineage>
</organism>
<dbReference type="OrthoDB" id="6965567at2"/>
<dbReference type="Proteomes" id="UP000030063">
    <property type="component" value="Unassembled WGS sequence"/>
</dbReference>
<gene>
    <name evidence="1" type="ORF">TMS3_0122450</name>
</gene>
<reference evidence="1 2" key="1">
    <citation type="journal article" date="2014" name="Genome Announc.">
        <title>Draft Genome Sequence of Petroleum Oil-Degrading Marine Bacterium Pseudomonas taeanensis Strain MS-3, Isolated from a Crude Oil-Contaminated Seashore.</title>
        <authorList>
            <person name="Lee S.Y."/>
            <person name="Kim S.H."/>
            <person name="Lee D.G."/>
            <person name="Shin S."/>
            <person name="Yun S.H."/>
            <person name="Choi C.W."/>
            <person name="Chung Y.H."/>
            <person name="Choi J.S."/>
            <person name="Kahng H.Y."/>
            <person name="Kim S.I."/>
        </authorList>
    </citation>
    <scope>NUCLEOTIDE SEQUENCE [LARGE SCALE GENOMIC DNA]</scope>
    <source>
        <strain evidence="1 2">MS-3</strain>
    </source>
</reference>
<dbReference type="PROSITE" id="PS51257">
    <property type="entry name" value="PROKAR_LIPOPROTEIN"/>
    <property type="match status" value="1"/>
</dbReference>
<sequence>MRSLILPLVLLALGGCMKVSDLADGAAYQLRDAGVLDHSQTSRASSRRLQADSFIFIAQGHFVPPGDAYPRPNVVAEEAFKGFVEYFPMVRRARAPAGLEEAVVQARELGAHYLLYGRFAYADDRIGTADEWVDQEALDRLGTDRSVIQLMLIETNTRYLVDTARIRSRGGFLTFYDARPEDLLGPPLQDYARSLLGLSR</sequence>
<dbReference type="AlphaFoldDB" id="A0A0A1YE48"/>
<dbReference type="Pfam" id="PF16105">
    <property type="entry name" value="DUF4823"/>
    <property type="match status" value="1"/>
</dbReference>
<protein>
    <submittedName>
        <fullName evidence="1">Lipoprotein</fullName>
    </submittedName>
</protein>
<evidence type="ECO:0000313" key="2">
    <source>
        <dbReference type="Proteomes" id="UP000030063"/>
    </source>
</evidence>
<dbReference type="InterPro" id="IPR032248">
    <property type="entry name" value="DUF4823"/>
</dbReference>
<name>A0A0A1YE48_9PSED</name>
<dbReference type="EMBL" id="AWSQ01000009">
    <property type="protein sequence ID" value="KFX67970.1"/>
    <property type="molecule type" value="Genomic_DNA"/>
</dbReference>
<evidence type="ECO:0000313" key="1">
    <source>
        <dbReference type="EMBL" id="KFX67970.1"/>
    </source>
</evidence>
<keyword evidence="1" id="KW-0449">Lipoprotein</keyword>
<dbReference type="STRING" id="1395571.TMS3_0122450"/>
<dbReference type="eggNOG" id="ENOG5030SWJ">
    <property type="taxonomic scope" value="Bacteria"/>
</dbReference>
<comment type="caution">
    <text evidence="1">The sequence shown here is derived from an EMBL/GenBank/DDBJ whole genome shotgun (WGS) entry which is preliminary data.</text>
</comment>
<keyword evidence="2" id="KW-1185">Reference proteome</keyword>